<dbReference type="EC" id="2.7.10.1" evidence="2"/>
<dbReference type="Pfam" id="PF07714">
    <property type="entry name" value="PK_Tyr_Ser-Thr"/>
    <property type="match status" value="1"/>
</dbReference>
<dbReference type="Pfam" id="PF00041">
    <property type="entry name" value="fn3"/>
    <property type="match status" value="3"/>
</dbReference>
<dbReference type="Gene3D" id="1.10.510.10">
    <property type="entry name" value="Transferase(Phosphotransferase) domain 1"/>
    <property type="match status" value="1"/>
</dbReference>
<dbReference type="GO" id="GO:0005524">
    <property type="term" value="F:ATP binding"/>
    <property type="evidence" value="ECO:0007669"/>
    <property type="project" value="UniProtKB-UniRule"/>
</dbReference>
<dbReference type="InterPro" id="IPR017441">
    <property type="entry name" value="Protein_kinase_ATP_BS"/>
</dbReference>
<dbReference type="RefSeq" id="XP_022097193.1">
    <property type="nucleotide sequence ID" value="XM_022241501.1"/>
</dbReference>
<evidence type="ECO:0000256" key="8">
    <source>
        <dbReference type="ARBA" id="ARBA00022777"/>
    </source>
</evidence>
<dbReference type="Gene3D" id="2.60.40.10">
    <property type="entry name" value="Immunoglobulins"/>
    <property type="match status" value="5"/>
</dbReference>
<dbReference type="KEGG" id="aplc:110982814"/>
<dbReference type="PANTHER" id="PTHR24416:SF613">
    <property type="entry name" value="RECEPTOR PROTEIN-TYROSINE KINASE"/>
    <property type="match status" value="1"/>
</dbReference>
<dbReference type="SUPFAM" id="SSF49265">
    <property type="entry name" value="Fibronectin type III"/>
    <property type="match status" value="3"/>
</dbReference>
<reference evidence="21" key="1">
    <citation type="submission" date="2025-08" db="UniProtKB">
        <authorList>
            <consortium name="RefSeq"/>
        </authorList>
    </citation>
    <scope>IDENTIFICATION</scope>
</reference>
<dbReference type="InterPro" id="IPR013783">
    <property type="entry name" value="Ig-like_fold"/>
</dbReference>
<dbReference type="GO" id="GO:0004714">
    <property type="term" value="F:transmembrane receptor protein tyrosine kinase activity"/>
    <property type="evidence" value="ECO:0007669"/>
    <property type="project" value="UniProtKB-EC"/>
</dbReference>
<keyword evidence="4 17" id="KW-0812">Transmembrane</keyword>
<evidence type="ECO:0000256" key="3">
    <source>
        <dbReference type="ARBA" id="ARBA00022679"/>
    </source>
</evidence>
<keyword evidence="7 16" id="KW-0547">Nucleotide-binding</keyword>
<evidence type="ECO:0000256" key="6">
    <source>
        <dbReference type="ARBA" id="ARBA00022737"/>
    </source>
</evidence>
<dbReference type="AlphaFoldDB" id="A0A8B7YV65"/>
<evidence type="ECO:0000259" key="18">
    <source>
        <dbReference type="PROSITE" id="PS50011"/>
    </source>
</evidence>
<keyword evidence="10 17" id="KW-1133">Transmembrane helix</keyword>
<dbReference type="InterPro" id="IPR008266">
    <property type="entry name" value="Tyr_kinase_AS"/>
</dbReference>
<evidence type="ECO:0000256" key="11">
    <source>
        <dbReference type="ARBA" id="ARBA00023136"/>
    </source>
</evidence>
<dbReference type="GO" id="GO:0043235">
    <property type="term" value="C:receptor complex"/>
    <property type="evidence" value="ECO:0007669"/>
    <property type="project" value="TreeGrafter"/>
</dbReference>
<dbReference type="InterPro" id="IPR003961">
    <property type="entry name" value="FN3_dom"/>
</dbReference>
<dbReference type="PROSITE" id="PS00109">
    <property type="entry name" value="PROTEIN_KINASE_TYR"/>
    <property type="match status" value="1"/>
</dbReference>
<evidence type="ECO:0000256" key="7">
    <source>
        <dbReference type="ARBA" id="ARBA00022741"/>
    </source>
</evidence>
<evidence type="ECO:0000256" key="1">
    <source>
        <dbReference type="ARBA" id="ARBA00004479"/>
    </source>
</evidence>
<evidence type="ECO:0000313" key="21">
    <source>
        <dbReference type="RefSeq" id="XP_022097193.1"/>
    </source>
</evidence>
<evidence type="ECO:0000256" key="5">
    <source>
        <dbReference type="ARBA" id="ARBA00022729"/>
    </source>
</evidence>
<sequence>MQGCNGGMFGADCKQTCHCASGDLCEEDTGKCAGNCVDPYFGENCQCATTNAVLGLDVISNDPYELRVSWLPDPCVPGYSLEYTLTNRGQCEVIKSPQPVIVPDLLDDQTTSHVITGLEAHSTYTVSLRPEYTSTQGPDVSTSVTTLLETNPSVSPVIITSYDSVSVTLSWREVNCANYSVEYALLNKEGCQPISPIIFLLHCMCSGTNVTVISDLMANSMYRMRVKAFVDGNHGSAEEKDVTTSTREPSASPANVTLLVRNKRQLSFSWSPPPCGSRGGIITGYVYKLSGRGPTILDDTAVESVTITQLIPFTNYKFQVAAKTNAGAGPYSETITGKTLEAVPTAPVNVAIQNVDDVSITVKWSEPDPPQGIITHYNVRYWKSGQTGSQTDEDVVLLVHRIPGLETNVTYTIQVQAETSVGVGPWSLDVTTTTRIGEPGPVQELHWTDRTDSTITLDWEPPISPNGQIRKYIVEYRALEKSHQPSFTPSDEYIRNEVVSAPYQKENLEPATKYDFKVSAENQLFIGFGTSLEIFTKPKSDLPAPPQPISFPDDSTDTTVTIGLTLAISGDDFTESYVIRVKKTRSSSVTKRDVLIPSHFEDSPDDYIAADLLKGGVPDRFVVGDAKLYGGYYNAPLQRGAVYNIRVGSVSRGNETEANVVYSEPLTVKVEQSSSSVGPVIAAVVLAIVLFIVVGIAAFIYWKKRRTPSPPPATTELKVLSETSKAKIRNIGSSSESNTLNPDVDVYEDIGLLPSWAAQMEIRWENLVVEDVILGKGNFGEVRAGGVKMDGNVIKAAIKTLKESASETVLDDFKTELQTMTGIKPHPNVVCLLGACLHEGILYVALEFLPNGNLRDYLRKTRPNQQGSADSKDDVSPLTSKNLLNFGLDVAKGMEHLSNTGIIHRDLAARNILLSENLTAKVSDFGLSRGEDVYVQKSSTRIPVRWLAIESLTRRVYKTKSDVWSFGILLWEIATYGSTPYPGIESKSLAKRLLDGYRMPKPENCADELYNLMLRCWQEEPNDRPNFGNLVQILEEVCLVSDADIYLSPTVYQNFIIKREFDDK</sequence>
<proteinExistence type="predicted"/>
<dbReference type="InterPro" id="IPR001245">
    <property type="entry name" value="Ser-Thr/Tyr_kinase_cat_dom"/>
</dbReference>
<keyword evidence="5" id="KW-0732">Signal</keyword>
<keyword evidence="8" id="KW-0418">Kinase</keyword>
<evidence type="ECO:0000256" key="13">
    <source>
        <dbReference type="ARBA" id="ARBA00023170"/>
    </source>
</evidence>
<evidence type="ECO:0000256" key="12">
    <source>
        <dbReference type="ARBA" id="ARBA00023137"/>
    </source>
</evidence>
<keyword evidence="20" id="KW-1185">Reference proteome</keyword>
<keyword evidence="13" id="KW-0675">Receptor</keyword>
<dbReference type="InterPro" id="IPR011009">
    <property type="entry name" value="Kinase-like_dom_sf"/>
</dbReference>
<comment type="catalytic activity">
    <reaction evidence="15">
        <text>L-tyrosyl-[protein] + ATP = O-phospho-L-tyrosyl-[protein] + ADP + H(+)</text>
        <dbReference type="Rhea" id="RHEA:10596"/>
        <dbReference type="Rhea" id="RHEA-COMP:10136"/>
        <dbReference type="Rhea" id="RHEA-COMP:20101"/>
        <dbReference type="ChEBI" id="CHEBI:15378"/>
        <dbReference type="ChEBI" id="CHEBI:30616"/>
        <dbReference type="ChEBI" id="CHEBI:46858"/>
        <dbReference type="ChEBI" id="CHEBI:61978"/>
        <dbReference type="ChEBI" id="CHEBI:456216"/>
        <dbReference type="EC" id="2.7.10.1"/>
    </reaction>
</comment>
<evidence type="ECO:0000313" key="20">
    <source>
        <dbReference type="Proteomes" id="UP000694845"/>
    </source>
</evidence>
<dbReference type="CDD" id="cd00192">
    <property type="entry name" value="PTKc"/>
    <property type="match status" value="1"/>
</dbReference>
<keyword evidence="6" id="KW-0677">Repeat</keyword>
<keyword evidence="14" id="KW-0325">Glycoprotein</keyword>
<dbReference type="Gene3D" id="3.30.200.20">
    <property type="entry name" value="Phosphorylase Kinase, domain 1"/>
    <property type="match status" value="1"/>
</dbReference>
<evidence type="ECO:0000256" key="10">
    <source>
        <dbReference type="ARBA" id="ARBA00022989"/>
    </source>
</evidence>
<feature type="domain" description="Protein kinase" evidence="18">
    <location>
        <begin position="768"/>
        <end position="1047"/>
    </location>
</feature>
<organism evidence="20 21">
    <name type="scientific">Acanthaster planci</name>
    <name type="common">Crown-of-thorns starfish</name>
    <dbReference type="NCBI Taxonomy" id="133434"/>
    <lineage>
        <taxon>Eukaryota</taxon>
        <taxon>Metazoa</taxon>
        <taxon>Echinodermata</taxon>
        <taxon>Eleutherozoa</taxon>
        <taxon>Asterozoa</taxon>
        <taxon>Asteroidea</taxon>
        <taxon>Valvatacea</taxon>
        <taxon>Valvatida</taxon>
        <taxon>Acanthasteridae</taxon>
        <taxon>Acanthaster</taxon>
    </lineage>
</organism>
<evidence type="ECO:0000256" key="16">
    <source>
        <dbReference type="PROSITE-ProRule" id="PRU10141"/>
    </source>
</evidence>
<dbReference type="PROSITE" id="PS00107">
    <property type="entry name" value="PROTEIN_KINASE_ATP"/>
    <property type="match status" value="1"/>
</dbReference>
<feature type="binding site" evidence="16">
    <location>
        <position position="799"/>
    </location>
    <ligand>
        <name>ATP</name>
        <dbReference type="ChEBI" id="CHEBI:30616"/>
    </ligand>
</feature>
<evidence type="ECO:0000256" key="14">
    <source>
        <dbReference type="ARBA" id="ARBA00023180"/>
    </source>
</evidence>
<keyword evidence="12" id="KW-0829">Tyrosine-protein kinase</keyword>
<dbReference type="GeneID" id="110982814"/>
<dbReference type="SUPFAM" id="SSF56112">
    <property type="entry name" value="Protein kinase-like (PK-like)"/>
    <property type="match status" value="1"/>
</dbReference>
<dbReference type="CDD" id="cd00063">
    <property type="entry name" value="FN3"/>
    <property type="match status" value="5"/>
</dbReference>
<feature type="domain" description="Fibronectin type-III" evidence="19">
    <location>
        <begin position="52"/>
        <end position="150"/>
    </location>
</feature>
<name>A0A8B7YV65_ACAPL</name>
<feature type="domain" description="Fibronectin type-III" evidence="19">
    <location>
        <begin position="252"/>
        <end position="342"/>
    </location>
</feature>
<dbReference type="InterPro" id="IPR050122">
    <property type="entry name" value="RTK"/>
</dbReference>
<dbReference type="SMART" id="SM00060">
    <property type="entry name" value="FN3"/>
    <property type="match status" value="6"/>
</dbReference>
<dbReference type="InterPro" id="IPR020635">
    <property type="entry name" value="Tyr_kinase_cat_dom"/>
</dbReference>
<feature type="domain" description="Fibronectin type-III" evidence="19">
    <location>
        <begin position="153"/>
        <end position="249"/>
    </location>
</feature>
<evidence type="ECO:0000259" key="19">
    <source>
        <dbReference type="PROSITE" id="PS50853"/>
    </source>
</evidence>
<dbReference type="PROSITE" id="PS50853">
    <property type="entry name" value="FN3"/>
    <property type="match status" value="5"/>
</dbReference>
<keyword evidence="9 16" id="KW-0067">ATP-binding</keyword>
<feature type="domain" description="Fibronectin type-III" evidence="19">
    <location>
        <begin position="346"/>
        <end position="437"/>
    </location>
</feature>
<keyword evidence="3" id="KW-0808">Transferase</keyword>
<dbReference type="Proteomes" id="UP000694845">
    <property type="component" value="Unplaced"/>
</dbReference>
<dbReference type="PANTHER" id="PTHR24416">
    <property type="entry name" value="TYROSINE-PROTEIN KINASE RECEPTOR"/>
    <property type="match status" value="1"/>
</dbReference>
<dbReference type="PROSITE" id="PS50011">
    <property type="entry name" value="PROTEIN_KINASE_DOM"/>
    <property type="match status" value="1"/>
</dbReference>
<comment type="subcellular location">
    <subcellularLocation>
        <location evidence="1">Membrane</location>
        <topology evidence="1">Single-pass type I membrane protein</topology>
    </subcellularLocation>
</comment>
<feature type="transmembrane region" description="Helical" evidence="17">
    <location>
        <begin position="680"/>
        <end position="702"/>
    </location>
</feature>
<dbReference type="InterPro" id="IPR036116">
    <property type="entry name" value="FN3_sf"/>
</dbReference>
<feature type="domain" description="Fibronectin type-III" evidence="19">
    <location>
        <begin position="441"/>
        <end position="540"/>
    </location>
</feature>
<dbReference type="PRINTS" id="PR00109">
    <property type="entry name" value="TYRKINASE"/>
</dbReference>
<evidence type="ECO:0000256" key="4">
    <source>
        <dbReference type="ARBA" id="ARBA00022692"/>
    </source>
</evidence>
<dbReference type="GO" id="GO:0007169">
    <property type="term" value="P:cell surface receptor protein tyrosine kinase signaling pathway"/>
    <property type="evidence" value="ECO:0007669"/>
    <property type="project" value="TreeGrafter"/>
</dbReference>
<dbReference type="InterPro" id="IPR000719">
    <property type="entry name" value="Prot_kinase_dom"/>
</dbReference>
<evidence type="ECO:0000256" key="15">
    <source>
        <dbReference type="ARBA" id="ARBA00051243"/>
    </source>
</evidence>
<dbReference type="OrthoDB" id="3260205at2759"/>
<dbReference type="FunFam" id="1.10.510.10:FF:000190">
    <property type="entry name" value="Proto-oncogene tyrosine-protein kinase receptor Ret"/>
    <property type="match status" value="1"/>
</dbReference>
<gene>
    <name evidence="21" type="primary">LOC110982814</name>
</gene>
<protein>
    <recommendedName>
        <fullName evidence="2">receptor protein-tyrosine kinase</fullName>
        <ecNumber evidence="2">2.7.10.1</ecNumber>
    </recommendedName>
</protein>
<evidence type="ECO:0000256" key="9">
    <source>
        <dbReference type="ARBA" id="ARBA00022840"/>
    </source>
</evidence>
<dbReference type="SMART" id="SM00219">
    <property type="entry name" value="TyrKc"/>
    <property type="match status" value="1"/>
</dbReference>
<dbReference type="GO" id="GO:0005886">
    <property type="term" value="C:plasma membrane"/>
    <property type="evidence" value="ECO:0007669"/>
    <property type="project" value="TreeGrafter"/>
</dbReference>
<evidence type="ECO:0000256" key="17">
    <source>
        <dbReference type="SAM" id="Phobius"/>
    </source>
</evidence>
<accession>A0A8B7YV65</accession>
<evidence type="ECO:0000256" key="2">
    <source>
        <dbReference type="ARBA" id="ARBA00011902"/>
    </source>
</evidence>
<keyword evidence="11 17" id="KW-0472">Membrane</keyword>